<name>A0A177TWU4_9BASI</name>
<feature type="domain" description="Lipocalin/cytosolic fatty-acid binding" evidence="1">
    <location>
        <begin position="75"/>
        <end position="217"/>
    </location>
</feature>
<dbReference type="AlphaFoldDB" id="A0A177TWU4"/>
<evidence type="ECO:0000313" key="2">
    <source>
        <dbReference type="EMBL" id="KAE8249991.1"/>
    </source>
</evidence>
<dbReference type="SUPFAM" id="SSF50814">
    <property type="entry name" value="Lipocalins"/>
    <property type="match status" value="1"/>
</dbReference>
<dbReference type="InterPro" id="IPR012674">
    <property type="entry name" value="Calycin"/>
</dbReference>
<accession>A0A177TWU4</accession>
<keyword evidence="3" id="KW-1185">Reference proteome</keyword>
<evidence type="ECO:0000259" key="1">
    <source>
        <dbReference type="Pfam" id="PF08212"/>
    </source>
</evidence>
<dbReference type="EMBL" id="LWDF02000357">
    <property type="protein sequence ID" value="KAE8249991.1"/>
    <property type="molecule type" value="Genomic_DNA"/>
</dbReference>
<proteinExistence type="predicted"/>
<comment type="caution">
    <text evidence="2">The sequence shown here is derived from an EMBL/GenBank/DDBJ whole genome shotgun (WGS) entry which is preliminary data.</text>
</comment>
<dbReference type="Gene3D" id="2.40.128.20">
    <property type="match status" value="1"/>
</dbReference>
<organism evidence="2 3">
    <name type="scientific">Tilletia indica</name>
    <dbReference type="NCBI Taxonomy" id="43049"/>
    <lineage>
        <taxon>Eukaryota</taxon>
        <taxon>Fungi</taxon>
        <taxon>Dikarya</taxon>
        <taxon>Basidiomycota</taxon>
        <taxon>Ustilaginomycotina</taxon>
        <taxon>Exobasidiomycetes</taxon>
        <taxon>Tilletiales</taxon>
        <taxon>Tilletiaceae</taxon>
        <taxon>Tilletia</taxon>
    </lineage>
</organism>
<reference evidence="2" key="1">
    <citation type="submission" date="2016-04" db="EMBL/GenBank/DDBJ databases">
        <authorList>
            <person name="Nguyen H.D."/>
            <person name="Samba Siva P."/>
            <person name="Cullis J."/>
            <person name="Levesque C.A."/>
            <person name="Hambleton S."/>
        </authorList>
    </citation>
    <scope>NUCLEOTIDE SEQUENCE</scope>
    <source>
        <strain evidence="2">DAOMC 236416</strain>
    </source>
</reference>
<protein>
    <recommendedName>
        <fullName evidence="1">Lipocalin/cytosolic fatty-acid binding domain-containing protein</fullName>
    </recommendedName>
</protein>
<dbReference type="Proteomes" id="UP000077521">
    <property type="component" value="Unassembled WGS sequence"/>
</dbReference>
<dbReference type="InterPro" id="IPR000566">
    <property type="entry name" value="Lipocln_cytosolic_FA-bd_dom"/>
</dbReference>
<gene>
    <name evidence="2" type="ORF">A4X13_0g4989</name>
</gene>
<reference evidence="2" key="2">
    <citation type="journal article" date="2019" name="IMA Fungus">
        <title>Genome sequencing and comparison of five Tilletia species to identify candidate genes for the detection of regulated species infecting wheat.</title>
        <authorList>
            <person name="Nguyen H.D.T."/>
            <person name="Sultana T."/>
            <person name="Kesanakurti P."/>
            <person name="Hambleton S."/>
        </authorList>
    </citation>
    <scope>NUCLEOTIDE SEQUENCE</scope>
    <source>
        <strain evidence="2">DAOMC 236416</strain>
    </source>
</reference>
<dbReference type="Pfam" id="PF08212">
    <property type="entry name" value="Lipocalin_2"/>
    <property type="match status" value="1"/>
</dbReference>
<sequence length="233" mass="25464">MYIDTLAKQIFSRFLFVTSSPTALLTGRTTDPLPVYPPGIGPALFDGSTNCTFPAPEISFNPSKYVGTQSSPAIWYQLAASHHPYEEGCSCTYAKYAGSPTNNGSILLENFCTRTNGTEKLTSSVLRVADSVEERFGVGSYRVQVGRHAAGECGDKSPNYVVSKVYMDEGDGPYQIAVVGQQNFGGWFLLSRKREIPRSNVDRYLKDIASLGFDLSKPYSLTEQGPSCPEPKL</sequence>
<evidence type="ECO:0000313" key="3">
    <source>
        <dbReference type="Proteomes" id="UP000077521"/>
    </source>
</evidence>